<dbReference type="RefSeq" id="WP_136642966.1">
    <property type="nucleotide sequence ID" value="NZ_QYRT01000032.1"/>
</dbReference>
<dbReference type="EMBL" id="QYRT01000032">
    <property type="protein sequence ID" value="TIH33758.1"/>
    <property type="molecule type" value="Genomic_DNA"/>
</dbReference>
<evidence type="ECO:0000313" key="3">
    <source>
        <dbReference type="EMBL" id="TIH33758.1"/>
    </source>
</evidence>
<comment type="caution">
    <text evidence="3">The sequence shown here is derived from an EMBL/GenBank/DDBJ whole genome shotgun (WGS) entry which is preliminary data.</text>
</comment>
<dbReference type="InterPro" id="IPR014188">
    <property type="entry name" value="Acrylyl-CoA_reductase_AcuI"/>
</dbReference>
<dbReference type="Gene3D" id="3.90.180.10">
    <property type="entry name" value="Medium-chain alcohol dehydrogenases, catalytic domain"/>
    <property type="match status" value="1"/>
</dbReference>
<dbReference type="CDD" id="cd08288">
    <property type="entry name" value="MDR_yhdh"/>
    <property type="match status" value="1"/>
</dbReference>
<dbReference type="NCBIfam" id="TIGR02823">
    <property type="entry name" value="oxido_YhdH"/>
    <property type="match status" value="1"/>
</dbReference>
<feature type="domain" description="Enoyl reductase (ER)" evidence="2">
    <location>
        <begin position="16"/>
        <end position="280"/>
    </location>
</feature>
<dbReference type="PANTHER" id="PTHR43677">
    <property type="entry name" value="SHORT-CHAIN DEHYDROGENASE/REDUCTASE"/>
    <property type="match status" value="1"/>
</dbReference>
<dbReference type="InterPro" id="IPR051397">
    <property type="entry name" value="Zn-ADH-like_protein"/>
</dbReference>
<accession>A0A4T2BVY1</accession>
<dbReference type="PANTHER" id="PTHR43677:SF1">
    <property type="entry name" value="ACRYLYL-COA REDUCTASE ACUI-RELATED"/>
    <property type="match status" value="1"/>
</dbReference>
<dbReference type="SUPFAM" id="SSF51735">
    <property type="entry name" value="NAD(P)-binding Rossmann-fold domains"/>
    <property type="match status" value="1"/>
</dbReference>
<reference evidence="3 4" key="1">
    <citation type="journal article" date="2019" name="Microorganisms">
        <title>Systematic Affiliation and Genome Analysis of Subtercola vilae DB165(T) with Particular Emphasis on Cold Adaptation of an Isolate from a High-Altitude Cold Volcano Lake.</title>
        <authorList>
            <person name="Villalobos A.S."/>
            <person name="Wiese J."/>
            <person name="Imhoff J.F."/>
            <person name="Dorador C."/>
            <person name="Keller A."/>
            <person name="Hentschel U."/>
        </authorList>
    </citation>
    <scope>NUCLEOTIDE SEQUENCE [LARGE SCALE GENOMIC DNA]</scope>
    <source>
        <strain evidence="3 4">DB165</strain>
    </source>
</reference>
<dbReference type="GO" id="GO:0043957">
    <property type="term" value="F:acryloyl-CoA reductase (NADPH) activity"/>
    <property type="evidence" value="ECO:0007669"/>
    <property type="project" value="TreeGrafter"/>
</dbReference>
<dbReference type="SMART" id="SM00829">
    <property type="entry name" value="PKS_ER"/>
    <property type="match status" value="1"/>
</dbReference>
<dbReference type="AlphaFoldDB" id="A0A4T2BVY1"/>
<evidence type="ECO:0000256" key="1">
    <source>
        <dbReference type="SAM" id="MobiDB-lite"/>
    </source>
</evidence>
<feature type="region of interest" description="Disordered" evidence="1">
    <location>
        <begin position="80"/>
        <end position="99"/>
    </location>
</feature>
<gene>
    <name evidence="3" type="ORF">D4765_14295</name>
</gene>
<dbReference type="InterPro" id="IPR011032">
    <property type="entry name" value="GroES-like_sf"/>
</dbReference>
<dbReference type="Pfam" id="PF00107">
    <property type="entry name" value="ADH_zinc_N"/>
    <property type="match status" value="1"/>
</dbReference>
<organism evidence="3 4">
    <name type="scientific">Subtercola vilae</name>
    <dbReference type="NCBI Taxonomy" id="2056433"/>
    <lineage>
        <taxon>Bacteria</taxon>
        <taxon>Bacillati</taxon>
        <taxon>Actinomycetota</taxon>
        <taxon>Actinomycetes</taxon>
        <taxon>Micrococcales</taxon>
        <taxon>Microbacteriaceae</taxon>
        <taxon>Subtercola</taxon>
    </lineage>
</organism>
<dbReference type="InterPro" id="IPR036291">
    <property type="entry name" value="NAD(P)-bd_dom_sf"/>
</dbReference>
<dbReference type="OrthoDB" id="9782155at2"/>
<dbReference type="InterPro" id="IPR020843">
    <property type="entry name" value="ER"/>
</dbReference>
<sequence>MFRSIVVTEDTPAEPGTAELRTVDDDFLQPGAVTIAVEYSSVNYKDGLALAGSRGVVRSFPLIPGIDLVGTVVSVDEGGAGDADDAGDASGSGGATSQASARFAPGDHVILNGDGIGEKFFGGFSERARVRPDALVKLPAGLTAKRAAAIGTAGFTAMIGVLALEKLGIQPSSGEILVTGAAGGVGSVAIALLAGRGYSVTASTGRADTEGDYLRSLGATTLLNRSELADPGKPLQKQRWAGAIDSVGSTTLANIVAQTNYGGAVVSCGLAQGADLPLTVMPFILRGVTLTGANSVEAPIALREEAWAALAAELDPALLDSMTNTIGLTDVLGPAGAGSRILAGSVRGRTVVDVRA</sequence>
<dbReference type="SUPFAM" id="SSF50129">
    <property type="entry name" value="GroES-like"/>
    <property type="match status" value="1"/>
</dbReference>
<name>A0A4T2BVY1_9MICO</name>
<evidence type="ECO:0000259" key="2">
    <source>
        <dbReference type="SMART" id="SM00829"/>
    </source>
</evidence>
<keyword evidence="4" id="KW-1185">Reference proteome</keyword>
<evidence type="ECO:0000313" key="4">
    <source>
        <dbReference type="Proteomes" id="UP000306192"/>
    </source>
</evidence>
<dbReference type="InterPro" id="IPR013154">
    <property type="entry name" value="ADH-like_N"/>
</dbReference>
<proteinExistence type="predicted"/>
<dbReference type="Pfam" id="PF08240">
    <property type="entry name" value="ADH_N"/>
    <property type="match status" value="1"/>
</dbReference>
<dbReference type="Gene3D" id="3.40.50.720">
    <property type="entry name" value="NAD(P)-binding Rossmann-like Domain"/>
    <property type="match status" value="1"/>
</dbReference>
<dbReference type="Proteomes" id="UP000306192">
    <property type="component" value="Unassembled WGS sequence"/>
</dbReference>
<dbReference type="InterPro" id="IPR013149">
    <property type="entry name" value="ADH-like_C"/>
</dbReference>
<protein>
    <submittedName>
        <fullName evidence="3">Oxidoreductase</fullName>
    </submittedName>
</protein>